<sequence length="33" mass="3928">FQIKILRSIKYQKQKSVMNVISDFIAQEKELSN</sequence>
<organism evidence="1">
    <name type="scientific">marine sediment metagenome</name>
    <dbReference type="NCBI Taxonomy" id="412755"/>
    <lineage>
        <taxon>unclassified sequences</taxon>
        <taxon>metagenomes</taxon>
        <taxon>ecological metagenomes</taxon>
    </lineage>
</organism>
<feature type="non-terminal residue" evidence="1">
    <location>
        <position position="1"/>
    </location>
</feature>
<comment type="caution">
    <text evidence="1">The sequence shown here is derived from an EMBL/GenBank/DDBJ whole genome shotgun (WGS) entry which is preliminary data.</text>
</comment>
<dbReference type="EMBL" id="BARU01026752">
    <property type="protein sequence ID" value="GAH66395.1"/>
    <property type="molecule type" value="Genomic_DNA"/>
</dbReference>
<name>X1IAT2_9ZZZZ</name>
<protein>
    <submittedName>
        <fullName evidence="1">Uncharacterized protein</fullName>
    </submittedName>
</protein>
<proteinExistence type="predicted"/>
<gene>
    <name evidence="1" type="ORF">S03H2_42938</name>
</gene>
<accession>X1IAT2</accession>
<evidence type="ECO:0000313" key="1">
    <source>
        <dbReference type="EMBL" id="GAH66395.1"/>
    </source>
</evidence>
<reference evidence="1" key="1">
    <citation type="journal article" date="2014" name="Front. Microbiol.">
        <title>High frequency of phylogenetically diverse reductive dehalogenase-homologous genes in deep subseafloor sedimentary metagenomes.</title>
        <authorList>
            <person name="Kawai M."/>
            <person name="Futagami T."/>
            <person name="Toyoda A."/>
            <person name="Takaki Y."/>
            <person name="Nishi S."/>
            <person name="Hori S."/>
            <person name="Arai W."/>
            <person name="Tsubouchi T."/>
            <person name="Morono Y."/>
            <person name="Uchiyama I."/>
            <person name="Ito T."/>
            <person name="Fujiyama A."/>
            <person name="Inagaki F."/>
            <person name="Takami H."/>
        </authorList>
    </citation>
    <scope>NUCLEOTIDE SEQUENCE</scope>
    <source>
        <strain evidence="1">Expedition CK06-06</strain>
    </source>
</reference>
<dbReference type="AlphaFoldDB" id="X1IAT2"/>